<name>A0A3T0KR67_9BACI</name>
<evidence type="ECO:0000256" key="2">
    <source>
        <dbReference type="ARBA" id="ARBA00022475"/>
    </source>
</evidence>
<gene>
    <name evidence="8" type="ORF">BAOM_2278</name>
</gene>
<comment type="subcellular location">
    <subcellularLocation>
        <location evidence="1">Cell membrane</location>
        <topology evidence="1">Multi-pass membrane protein</topology>
    </subcellularLocation>
</comment>
<dbReference type="PROSITE" id="PS50887">
    <property type="entry name" value="GGDEF"/>
    <property type="match status" value="1"/>
</dbReference>
<dbReference type="InterPro" id="IPR029151">
    <property type="entry name" value="Sensor-like_sf"/>
</dbReference>
<dbReference type="CDD" id="cd12912">
    <property type="entry name" value="PDC2_MCP_like"/>
    <property type="match status" value="1"/>
</dbReference>
<dbReference type="CDD" id="cd01949">
    <property type="entry name" value="GGDEF"/>
    <property type="match status" value="1"/>
</dbReference>
<dbReference type="SUPFAM" id="SSF103190">
    <property type="entry name" value="Sensory domain-like"/>
    <property type="match status" value="2"/>
</dbReference>
<evidence type="ECO:0000256" key="6">
    <source>
        <dbReference type="SAM" id="Phobius"/>
    </source>
</evidence>
<accession>A0A3T0KR67</accession>
<feature type="domain" description="GGDEF" evidence="7">
    <location>
        <begin position="389"/>
        <end position="519"/>
    </location>
</feature>
<dbReference type="PANTHER" id="PTHR45138">
    <property type="entry name" value="REGULATORY COMPONENTS OF SENSORY TRANSDUCTION SYSTEM"/>
    <property type="match status" value="1"/>
</dbReference>
<dbReference type="EMBL" id="CP026095">
    <property type="protein sequence ID" value="AZV42887.1"/>
    <property type="molecule type" value="Genomic_DNA"/>
</dbReference>
<evidence type="ECO:0000256" key="3">
    <source>
        <dbReference type="ARBA" id="ARBA00022692"/>
    </source>
</evidence>
<dbReference type="Gene3D" id="3.30.70.270">
    <property type="match status" value="1"/>
</dbReference>
<dbReference type="Pfam" id="PF02743">
    <property type="entry name" value="dCache_1"/>
    <property type="match status" value="1"/>
</dbReference>
<dbReference type="CDD" id="cd18773">
    <property type="entry name" value="PDC1_HK_sensor"/>
    <property type="match status" value="1"/>
</dbReference>
<dbReference type="Proteomes" id="UP000283095">
    <property type="component" value="Chromosome"/>
</dbReference>
<dbReference type="GO" id="GO:0043709">
    <property type="term" value="P:cell adhesion involved in single-species biofilm formation"/>
    <property type="evidence" value="ECO:0007669"/>
    <property type="project" value="TreeGrafter"/>
</dbReference>
<dbReference type="InterPro" id="IPR033479">
    <property type="entry name" value="dCache_1"/>
</dbReference>
<reference evidence="8 9" key="1">
    <citation type="submission" date="2018-01" db="EMBL/GenBank/DDBJ databases">
        <title>Bacillus asahii Genome sequencing and assembly.</title>
        <authorList>
            <person name="Jiang H."/>
            <person name="Feng Y."/>
            <person name="Zhao F."/>
            <person name="Lin X."/>
        </authorList>
    </citation>
    <scope>NUCLEOTIDE SEQUENCE [LARGE SCALE GENOMIC DNA]</scope>
    <source>
        <strain evidence="8 9">OM18</strain>
    </source>
</reference>
<dbReference type="NCBIfam" id="TIGR00254">
    <property type="entry name" value="GGDEF"/>
    <property type="match status" value="1"/>
</dbReference>
<dbReference type="InterPro" id="IPR043128">
    <property type="entry name" value="Rev_trsase/Diguanyl_cyclase"/>
</dbReference>
<evidence type="ECO:0000259" key="7">
    <source>
        <dbReference type="PROSITE" id="PS50887"/>
    </source>
</evidence>
<feature type="transmembrane region" description="Helical" evidence="6">
    <location>
        <begin position="288"/>
        <end position="307"/>
    </location>
</feature>
<dbReference type="RefSeq" id="WP_127760273.1">
    <property type="nucleotide sequence ID" value="NZ_CP026095.1"/>
</dbReference>
<sequence>MNAKKGLKLQVAISILVIFSLIISILVNWYSATNAMKKSLTEEYLENNYNYAKKLSLNTYNLLEIMQQNLNAAAQLVGNKGFTQKDLDTWKSANGLDFNSTFIVDQDGVIQRMSPSIIPAKGGVKIQAGQKISTDTMKLALSKREPFISKPYRGTSGRLVLLLSAPIFDQSGNYKGLIVGTIYLESENVLKSTLKNHGYDNGSYVYVVDHTGRIIYHPDASRINEVVTNNAVVDKIRQGESGKAQTTNSQGIEFFMGYAFEESTGWGIVSQTPVSVLQEPLHKLFKEMAFRSLPFLTILLIIAWLLVCSLVKPLNNLAEFSKHAITQKKVVSIENLQIHSSIYEFRELFYHIKNHIHLLNMHIQIDGLTEIANRRTFDSIIMEYVETRTPFSLILLDIDCFKLVNDTYGHLIGDDVLKYLSRIMESFCEEEDLCFRYGGEEFVILIKHKTESDTFHIAERLRIRIAETTSPTGKPITISLGVTSLQPEDQHPKTIIERADKALYQSKSDGRNRTTIYKYENRTQPA</sequence>
<dbReference type="OrthoDB" id="9759607at2"/>
<protein>
    <submittedName>
        <fullName evidence="8">Transmembrane protein</fullName>
    </submittedName>
</protein>
<dbReference type="KEGG" id="pasa:BAOM_2278"/>
<evidence type="ECO:0000256" key="4">
    <source>
        <dbReference type="ARBA" id="ARBA00022989"/>
    </source>
</evidence>
<proteinExistence type="predicted"/>
<keyword evidence="4 6" id="KW-1133">Transmembrane helix</keyword>
<keyword evidence="2" id="KW-1003">Cell membrane</keyword>
<dbReference type="Gene3D" id="3.30.450.20">
    <property type="entry name" value="PAS domain"/>
    <property type="match status" value="1"/>
</dbReference>
<evidence type="ECO:0000313" key="8">
    <source>
        <dbReference type="EMBL" id="AZV42887.1"/>
    </source>
</evidence>
<evidence type="ECO:0000313" key="9">
    <source>
        <dbReference type="Proteomes" id="UP000283095"/>
    </source>
</evidence>
<dbReference type="SUPFAM" id="SSF55073">
    <property type="entry name" value="Nucleotide cyclase"/>
    <property type="match status" value="1"/>
</dbReference>
<dbReference type="InterPro" id="IPR000160">
    <property type="entry name" value="GGDEF_dom"/>
</dbReference>
<dbReference type="InterPro" id="IPR029787">
    <property type="entry name" value="Nucleotide_cyclase"/>
</dbReference>
<evidence type="ECO:0000256" key="1">
    <source>
        <dbReference type="ARBA" id="ARBA00004651"/>
    </source>
</evidence>
<dbReference type="FunFam" id="3.30.70.270:FF:000001">
    <property type="entry name" value="Diguanylate cyclase domain protein"/>
    <property type="match status" value="1"/>
</dbReference>
<feature type="transmembrane region" description="Helical" evidence="6">
    <location>
        <begin position="12"/>
        <end position="30"/>
    </location>
</feature>
<keyword evidence="3 6" id="KW-0812">Transmembrane</keyword>
<dbReference type="GO" id="GO:1902201">
    <property type="term" value="P:negative regulation of bacterial-type flagellum-dependent cell motility"/>
    <property type="evidence" value="ECO:0007669"/>
    <property type="project" value="TreeGrafter"/>
</dbReference>
<dbReference type="GO" id="GO:0052621">
    <property type="term" value="F:diguanylate cyclase activity"/>
    <property type="evidence" value="ECO:0007669"/>
    <property type="project" value="TreeGrafter"/>
</dbReference>
<dbReference type="AlphaFoldDB" id="A0A3T0KR67"/>
<dbReference type="PANTHER" id="PTHR45138:SF9">
    <property type="entry name" value="DIGUANYLATE CYCLASE DGCM-RELATED"/>
    <property type="match status" value="1"/>
</dbReference>
<organism evidence="8 9">
    <name type="scientific">Peribacillus asahii</name>
    <dbReference type="NCBI Taxonomy" id="228899"/>
    <lineage>
        <taxon>Bacteria</taxon>
        <taxon>Bacillati</taxon>
        <taxon>Bacillota</taxon>
        <taxon>Bacilli</taxon>
        <taxon>Bacillales</taxon>
        <taxon>Bacillaceae</taxon>
        <taxon>Peribacillus</taxon>
    </lineage>
</organism>
<dbReference type="Pfam" id="PF00990">
    <property type="entry name" value="GGDEF"/>
    <property type="match status" value="1"/>
</dbReference>
<dbReference type="InterPro" id="IPR050469">
    <property type="entry name" value="Diguanylate_Cyclase"/>
</dbReference>
<dbReference type="GO" id="GO:0005886">
    <property type="term" value="C:plasma membrane"/>
    <property type="evidence" value="ECO:0007669"/>
    <property type="project" value="UniProtKB-SubCell"/>
</dbReference>
<keyword evidence="5 6" id="KW-0472">Membrane</keyword>
<evidence type="ECO:0000256" key="5">
    <source>
        <dbReference type="ARBA" id="ARBA00023136"/>
    </source>
</evidence>
<dbReference type="SMART" id="SM00267">
    <property type="entry name" value="GGDEF"/>
    <property type="match status" value="1"/>
</dbReference>